<evidence type="ECO:0000259" key="3">
    <source>
        <dbReference type="Pfam" id="PF01276"/>
    </source>
</evidence>
<keyword evidence="2" id="KW-0663">Pyridoxal phosphate</keyword>
<dbReference type="GO" id="GO:0003824">
    <property type="term" value="F:catalytic activity"/>
    <property type="evidence" value="ECO:0007669"/>
    <property type="project" value="InterPro"/>
</dbReference>
<comment type="cofactor">
    <cofactor evidence="1">
        <name>pyridoxal 5'-phosphate</name>
        <dbReference type="ChEBI" id="CHEBI:597326"/>
    </cofactor>
</comment>
<dbReference type="Gene3D" id="3.40.640.10">
    <property type="entry name" value="Type I PLP-dependent aspartate aminotransferase-like (Major domain)"/>
    <property type="match status" value="1"/>
</dbReference>
<feature type="domain" description="Orn/Lys/Arg decarboxylases family 1 pyridoxal-P attachment site" evidence="3">
    <location>
        <begin position="4"/>
        <end position="128"/>
    </location>
</feature>
<evidence type="ECO:0000313" key="4">
    <source>
        <dbReference type="EMBL" id="EKC52557.1"/>
    </source>
</evidence>
<name>K1RVV1_9ZZZZ</name>
<evidence type="ECO:0000256" key="1">
    <source>
        <dbReference type="ARBA" id="ARBA00001933"/>
    </source>
</evidence>
<dbReference type="InterPro" id="IPR052357">
    <property type="entry name" value="Orn_Lys_Arg_decarboxylase-I"/>
</dbReference>
<accession>K1RVV1</accession>
<feature type="non-terminal residue" evidence="4">
    <location>
        <position position="146"/>
    </location>
</feature>
<dbReference type="EMBL" id="AJWY01011509">
    <property type="protein sequence ID" value="EKC52557.1"/>
    <property type="molecule type" value="Genomic_DNA"/>
</dbReference>
<organism evidence="4">
    <name type="scientific">human gut metagenome</name>
    <dbReference type="NCBI Taxonomy" id="408170"/>
    <lineage>
        <taxon>unclassified sequences</taxon>
        <taxon>metagenomes</taxon>
        <taxon>organismal metagenomes</taxon>
    </lineage>
</organism>
<dbReference type="PANTHER" id="PTHR43277:SF4">
    <property type="entry name" value="ARGININE DECARBOXYLASE"/>
    <property type="match status" value="1"/>
</dbReference>
<sequence length="146" mass="16543">MEHLYRKLKEYANTGYYPFHMPGHKRNTALIGSELPYELDITEIDGFDDLHHSEGILKELQEYAACVYHAEETHYLVNGSTVGLLSAVMGSTNSGDCILMARNCHKSVYNAVFMNQLHPIYIYPENGAINPGEVKRILEENPNVKI</sequence>
<dbReference type="InterPro" id="IPR015424">
    <property type="entry name" value="PyrdxlP-dep_Trfase"/>
</dbReference>
<reference evidence="4" key="1">
    <citation type="journal article" date="2013" name="Environ. Microbiol.">
        <title>Microbiota from the distal guts of lean and obese adolescents exhibit partial functional redundancy besides clear differences in community structure.</title>
        <authorList>
            <person name="Ferrer M."/>
            <person name="Ruiz A."/>
            <person name="Lanza F."/>
            <person name="Haange S.B."/>
            <person name="Oberbach A."/>
            <person name="Till H."/>
            <person name="Bargiela R."/>
            <person name="Campoy C."/>
            <person name="Segura M.T."/>
            <person name="Richter M."/>
            <person name="von Bergen M."/>
            <person name="Seifert J."/>
            <person name="Suarez A."/>
        </authorList>
    </citation>
    <scope>NUCLEOTIDE SEQUENCE</scope>
</reference>
<evidence type="ECO:0000256" key="2">
    <source>
        <dbReference type="ARBA" id="ARBA00022898"/>
    </source>
</evidence>
<dbReference type="Pfam" id="PF01276">
    <property type="entry name" value="OKR_DC_1"/>
    <property type="match status" value="1"/>
</dbReference>
<comment type="caution">
    <text evidence="4">The sequence shown here is derived from an EMBL/GenBank/DDBJ whole genome shotgun (WGS) entry which is preliminary data.</text>
</comment>
<protein>
    <submittedName>
        <fullName evidence="4">Arginine/lysine/ornithine decarboxylase</fullName>
    </submittedName>
</protein>
<dbReference type="SUPFAM" id="SSF53383">
    <property type="entry name" value="PLP-dependent transferases"/>
    <property type="match status" value="1"/>
</dbReference>
<gene>
    <name evidence="4" type="ORF">LEA_16830</name>
</gene>
<dbReference type="AlphaFoldDB" id="K1RVV1"/>
<dbReference type="InterPro" id="IPR000310">
    <property type="entry name" value="Orn/Lys/Arg_deCO2ase_major_dom"/>
</dbReference>
<dbReference type="InterPro" id="IPR015421">
    <property type="entry name" value="PyrdxlP-dep_Trfase_major"/>
</dbReference>
<dbReference type="PANTHER" id="PTHR43277">
    <property type="entry name" value="ARGININE DECARBOXYLASE"/>
    <property type="match status" value="1"/>
</dbReference>
<proteinExistence type="predicted"/>